<evidence type="ECO:0000256" key="2">
    <source>
        <dbReference type="SAM" id="SignalP"/>
    </source>
</evidence>
<dbReference type="RefSeq" id="WP_064772872.1">
    <property type="nucleotide sequence ID" value="NZ_JAHQSD010000022.1"/>
</dbReference>
<proteinExistence type="predicted"/>
<name>A0A5T2VC03_SALER</name>
<dbReference type="EMBL" id="AACVXQ010000013">
    <property type="protein sequence ID" value="EAM7479729.1"/>
    <property type="molecule type" value="Genomic_DNA"/>
</dbReference>
<feature type="compositionally biased region" description="Basic and acidic residues" evidence="1">
    <location>
        <begin position="55"/>
        <end position="65"/>
    </location>
</feature>
<sequence length="81" mass="8514">MNRMMIAALTAAGMLLSVSVTQAAEPPALPKKVDCRKPSEPPKGKDGKPLPPPDSKFKDGKKDSRPVPPPDGCTPPPDGKK</sequence>
<protein>
    <submittedName>
        <fullName evidence="3">Uncharacterized protein</fullName>
    </submittedName>
</protein>
<evidence type="ECO:0000313" key="3">
    <source>
        <dbReference type="EMBL" id="EAM7479729.1"/>
    </source>
</evidence>
<evidence type="ECO:0000256" key="1">
    <source>
        <dbReference type="SAM" id="MobiDB-lite"/>
    </source>
</evidence>
<organism evidence="3">
    <name type="scientific">Salmonella enterica</name>
    <name type="common">Salmonella choleraesuis</name>
    <dbReference type="NCBI Taxonomy" id="28901"/>
    <lineage>
        <taxon>Bacteria</taxon>
        <taxon>Pseudomonadati</taxon>
        <taxon>Pseudomonadota</taxon>
        <taxon>Gammaproteobacteria</taxon>
        <taxon>Enterobacterales</taxon>
        <taxon>Enterobacteriaceae</taxon>
        <taxon>Salmonella</taxon>
    </lineage>
</organism>
<feature type="compositionally biased region" description="Basic and acidic residues" evidence="1">
    <location>
        <begin position="31"/>
        <end position="48"/>
    </location>
</feature>
<feature type="chain" id="PRO_5036151143" evidence="2">
    <location>
        <begin position="24"/>
        <end position="81"/>
    </location>
</feature>
<accession>A0A5T2VC03</accession>
<dbReference type="AlphaFoldDB" id="A0A5T2VC03"/>
<dbReference type="EMBL" id="AAILPH010000021">
    <property type="protein sequence ID" value="ECF5669510.1"/>
    <property type="molecule type" value="Genomic_DNA"/>
</dbReference>
<comment type="caution">
    <text evidence="3">The sequence shown here is derived from an EMBL/GenBank/DDBJ whole genome shotgun (WGS) entry which is preliminary data.</text>
</comment>
<reference evidence="3" key="1">
    <citation type="submission" date="2019-03" db="EMBL/GenBank/DDBJ databases">
        <authorList>
            <consortium name="PulseNet: The National Subtyping Network for Foodborne Disease Surveillance"/>
            <person name="Tarr C.L."/>
            <person name="Trees E."/>
            <person name="Katz L.S."/>
            <person name="Carleton-Romer H.A."/>
            <person name="Stroika S."/>
            <person name="Kucerova Z."/>
            <person name="Roache K.F."/>
            <person name="Sabol A.L."/>
            <person name="Besser J."/>
            <person name="Gerner-Smidt P."/>
        </authorList>
    </citation>
    <scope>NUCLEOTIDE SEQUENCE</scope>
    <source>
        <strain evidence="4">PNUSAS068307</strain>
        <strain evidence="3">PNUSAS071445</strain>
    </source>
</reference>
<feature type="region of interest" description="Disordered" evidence="1">
    <location>
        <begin position="27"/>
        <end position="81"/>
    </location>
</feature>
<feature type="compositionally biased region" description="Pro residues" evidence="1">
    <location>
        <begin position="66"/>
        <end position="81"/>
    </location>
</feature>
<evidence type="ECO:0000313" key="4">
    <source>
        <dbReference type="EMBL" id="ECF5669510.1"/>
    </source>
</evidence>
<keyword evidence="2" id="KW-0732">Signal</keyword>
<feature type="signal peptide" evidence="2">
    <location>
        <begin position="1"/>
        <end position="23"/>
    </location>
</feature>
<gene>
    <name evidence="3" type="ORF">E4Q79_07940</name>
    <name evidence="4" type="ORF">FNG47_16625</name>
</gene>